<dbReference type="Proteomes" id="UP001206128">
    <property type="component" value="Unassembled WGS sequence"/>
</dbReference>
<keyword evidence="10" id="KW-1185">Reference proteome</keyword>
<sequence>MPLGTILLGLFGVALIALGGTGAGGTLIHDPLLADTALSWIRYGHGKDLATAVLYGGLGLLVWAWIRLGRGVRAELVGRKAMLLTIGVWMLPLLVAPPLFSRDVYSYLAQGQLALEGFDPYQAGPSVLPGPLTENVSWVWQNTPAPYGPLFMLVAKGVVAVTGTSLIGGVVLIRLMMGLGVVLLCWSLPGLARHLGGRPAVALWLGVANPLMLVHLVGGAHNDMLMVGLLATGVLLVLERRHVSGVAVVTLATAVKATAVVALPFLVWVWAARLVGSRRSRFVRAAGWGVAIFVTVFTLCTLVAEVSLGWIPALRTSSTIVNWLSLPTALGQFVHLVVNWVVHVDEGIFLGITRGLGMLLLAWLAIKQWWAARDGGPEAVRRAAVTLLAVGLLSPATLPWYFSWPLVVGAGLAWGSTGLVLVALGSVWMLLVTFPSGDTALYSWGYLFLTLLAALLAAVSLVRPDPLRLSSRPVEDFLLPRMTR</sequence>
<evidence type="ECO:0000256" key="6">
    <source>
        <dbReference type="ARBA" id="ARBA00023136"/>
    </source>
</evidence>
<dbReference type="InterPro" id="IPR049829">
    <property type="entry name" value="MptA/B-like"/>
</dbReference>
<dbReference type="Pfam" id="PF26314">
    <property type="entry name" value="MptA_B_family"/>
    <property type="match status" value="1"/>
</dbReference>
<gene>
    <name evidence="9" type="ORF">LX83_002184</name>
</gene>
<comment type="similarity">
    <text evidence="7">Belongs to the MptA/B family.</text>
</comment>
<evidence type="ECO:0000256" key="1">
    <source>
        <dbReference type="ARBA" id="ARBA00004141"/>
    </source>
</evidence>
<evidence type="ECO:0000313" key="10">
    <source>
        <dbReference type="Proteomes" id="UP001206128"/>
    </source>
</evidence>
<name>A0AAE3KFU4_9PSEU</name>
<evidence type="ECO:0000256" key="3">
    <source>
        <dbReference type="ARBA" id="ARBA00022679"/>
    </source>
</evidence>
<keyword evidence="3" id="KW-0808">Transferase</keyword>
<feature type="transmembrane region" description="Helical" evidence="8">
    <location>
        <begin position="408"/>
        <end position="432"/>
    </location>
</feature>
<evidence type="ECO:0000256" key="4">
    <source>
        <dbReference type="ARBA" id="ARBA00022692"/>
    </source>
</evidence>
<proteinExistence type="inferred from homology"/>
<feature type="transmembrane region" description="Helical" evidence="8">
    <location>
        <begin position="383"/>
        <end position="402"/>
    </location>
</feature>
<comment type="caution">
    <text evidence="9">The sequence shown here is derived from an EMBL/GenBank/DDBJ whole genome shotgun (WGS) entry which is preliminary data.</text>
</comment>
<evidence type="ECO:0000256" key="2">
    <source>
        <dbReference type="ARBA" id="ARBA00022676"/>
    </source>
</evidence>
<protein>
    <submittedName>
        <fullName evidence="9">Alpha-1,6-mannosyltransferase</fullName>
    </submittedName>
</protein>
<evidence type="ECO:0000313" key="9">
    <source>
        <dbReference type="EMBL" id="MCP2165335.1"/>
    </source>
</evidence>
<dbReference type="GO" id="GO:0016757">
    <property type="term" value="F:glycosyltransferase activity"/>
    <property type="evidence" value="ECO:0007669"/>
    <property type="project" value="UniProtKB-KW"/>
</dbReference>
<dbReference type="GO" id="GO:0016020">
    <property type="term" value="C:membrane"/>
    <property type="evidence" value="ECO:0007669"/>
    <property type="project" value="UniProtKB-SubCell"/>
</dbReference>
<evidence type="ECO:0000256" key="5">
    <source>
        <dbReference type="ARBA" id="ARBA00022989"/>
    </source>
</evidence>
<dbReference type="NCBIfam" id="NF038066">
    <property type="entry name" value="MptB"/>
    <property type="match status" value="1"/>
</dbReference>
<feature type="transmembrane region" description="Helical" evidence="8">
    <location>
        <begin position="81"/>
        <end position="100"/>
    </location>
</feature>
<accession>A0AAE3KFU4</accession>
<comment type="subcellular location">
    <subcellularLocation>
        <location evidence="1">Membrane</location>
        <topology evidence="1">Multi-pass membrane protein</topology>
    </subcellularLocation>
</comment>
<reference evidence="9" key="1">
    <citation type="submission" date="2022-06" db="EMBL/GenBank/DDBJ databases">
        <title>Genomic Encyclopedia of Archaeal and Bacterial Type Strains, Phase II (KMG-II): from individual species to whole genera.</title>
        <authorList>
            <person name="Goeker M."/>
        </authorList>
    </citation>
    <scope>NUCLEOTIDE SEQUENCE</scope>
    <source>
        <strain evidence="9">DSM 43935</strain>
    </source>
</reference>
<feature type="transmembrane region" description="Helical" evidence="8">
    <location>
        <begin position="246"/>
        <end position="270"/>
    </location>
</feature>
<feature type="transmembrane region" description="Helical" evidence="8">
    <location>
        <begin position="224"/>
        <end position="239"/>
    </location>
</feature>
<feature type="transmembrane region" description="Helical" evidence="8">
    <location>
        <begin position="444"/>
        <end position="462"/>
    </location>
</feature>
<feature type="transmembrane region" description="Helical" evidence="8">
    <location>
        <begin position="290"/>
        <end position="311"/>
    </location>
</feature>
<dbReference type="EMBL" id="JAMTCK010000004">
    <property type="protein sequence ID" value="MCP2165335.1"/>
    <property type="molecule type" value="Genomic_DNA"/>
</dbReference>
<evidence type="ECO:0000256" key="7">
    <source>
        <dbReference type="ARBA" id="ARBA00043987"/>
    </source>
</evidence>
<feature type="transmembrane region" description="Helical" evidence="8">
    <location>
        <begin position="323"/>
        <end position="342"/>
    </location>
</feature>
<evidence type="ECO:0000256" key="8">
    <source>
        <dbReference type="SAM" id="Phobius"/>
    </source>
</evidence>
<organism evidence="9 10">
    <name type="scientific">Goodfellowiella coeruleoviolacea</name>
    <dbReference type="NCBI Taxonomy" id="334858"/>
    <lineage>
        <taxon>Bacteria</taxon>
        <taxon>Bacillati</taxon>
        <taxon>Actinomycetota</taxon>
        <taxon>Actinomycetes</taxon>
        <taxon>Pseudonocardiales</taxon>
        <taxon>Pseudonocardiaceae</taxon>
        <taxon>Goodfellowiella</taxon>
    </lineage>
</organism>
<keyword evidence="4 8" id="KW-0812">Transmembrane</keyword>
<feature type="transmembrane region" description="Helical" evidence="8">
    <location>
        <begin position="348"/>
        <end position="371"/>
    </location>
</feature>
<dbReference type="AlphaFoldDB" id="A0AAE3KFU4"/>
<keyword evidence="2" id="KW-0328">Glycosyltransferase</keyword>
<keyword evidence="6 8" id="KW-0472">Membrane</keyword>
<keyword evidence="5 8" id="KW-1133">Transmembrane helix</keyword>
<feature type="transmembrane region" description="Helical" evidence="8">
    <location>
        <begin position="49"/>
        <end position="69"/>
    </location>
</feature>